<reference evidence="1" key="2">
    <citation type="submission" date="2009-09" db="EMBL/GenBank/DDBJ databases">
        <title>Complete sequence of chromosome of Candidatus Accumulibacter phosphatis clade IIA str. UW-1.</title>
        <authorList>
            <consortium name="US DOE Joint Genome Institute"/>
            <person name="Martin H.G."/>
            <person name="Ivanova N."/>
            <person name="Kunin V."/>
            <person name="Warnecke F."/>
            <person name="Barry K."/>
            <person name="He S."/>
            <person name="Salamov A."/>
            <person name="Szeto E."/>
            <person name="Dalin E."/>
            <person name="Pangilinan J.L."/>
            <person name="Lapidus A."/>
            <person name="Lowry S."/>
            <person name="Kyrpides N.C."/>
            <person name="McMahon K.D."/>
            <person name="Hugenholtz P."/>
        </authorList>
    </citation>
    <scope>NUCLEOTIDE SEQUENCE [LARGE SCALE GENOMIC DNA]</scope>
    <source>
        <strain evidence="1">UW-1</strain>
    </source>
</reference>
<dbReference type="KEGG" id="app:CAP2UW1_3537"/>
<dbReference type="AlphaFoldDB" id="C7RJV3"/>
<organism evidence="1">
    <name type="scientific">Accumulibacter regalis</name>
    <dbReference type="NCBI Taxonomy" id="522306"/>
    <lineage>
        <taxon>Bacteria</taxon>
        <taxon>Pseudomonadati</taxon>
        <taxon>Pseudomonadota</taxon>
        <taxon>Betaproteobacteria</taxon>
        <taxon>Candidatus Accumulibacter</taxon>
    </lineage>
</organism>
<protein>
    <submittedName>
        <fullName evidence="1">Uncharacterized protein</fullName>
    </submittedName>
</protein>
<dbReference type="HOGENOM" id="CLU_2505149_0_0_4"/>
<proteinExistence type="predicted"/>
<reference evidence="1" key="1">
    <citation type="submission" date="2009-08" db="EMBL/GenBank/DDBJ databases">
        <authorList>
            <consortium name="US DOE Joint Genome Institute"/>
            <person name="Lucas S."/>
            <person name="Copeland A."/>
            <person name="Lapidus A."/>
            <person name="Glavina del Rio T."/>
            <person name="Dalin E."/>
            <person name="Tice H."/>
            <person name="Bruce D."/>
            <person name="Barry K."/>
            <person name="Pitluck S."/>
            <person name="Lowry S."/>
            <person name="Larimer F."/>
            <person name="Land M."/>
            <person name="Hauser L."/>
            <person name="Kyrpides N."/>
            <person name="Ivanova N."/>
            <person name="McMahon K.D."/>
            <person name="Hugenholtz P."/>
        </authorList>
    </citation>
    <scope>NUCLEOTIDE SEQUENCE</scope>
    <source>
        <strain evidence="1">UW-1</strain>
    </source>
</reference>
<dbReference type="EMBL" id="CP001715">
    <property type="protein sequence ID" value="ACV36794.1"/>
    <property type="molecule type" value="Genomic_DNA"/>
</dbReference>
<accession>C7RJV3</accession>
<dbReference type="CDD" id="cd07812">
    <property type="entry name" value="SRPBCC"/>
    <property type="match status" value="1"/>
</dbReference>
<evidence type="ECO:0000313" key="1">
    <source>
        <dbReference type="EMBL" id="ACV36794.1"/>
    </source>
</evidence>
<gene>
    <name evidence="1" type="ordered locus">CAP2UW1_3537</name>
</gene>
<dbReference type="InterPro" id="IPR023393">
    <property type="entry name" value="START-like_dom_sf"/>
</dbReference>
<dbReference type="Gene3D" id="3.30.530.20">
    <property type="match status" value="1"/>
</dbReference>
<dbReference type="SUPFAM" id="SSF55961">
    <property type="entry name" value="Bet v1-like"/>
    <property type="match status" value="1"/>
</dbReference>
<sequence>MDVPKRIRLRYYGGFIDGYGEWRLEPLGDKTRVIYRLEAQAHGWLVVLLGKVLDLGRLHSRSMRDVLQDLKQVLDQEQRLRTQVQ</sequence>
<name>C7RJV3_ACCRE</name>